<comment type="caution">
    <text evidence="1">The sequence shown here is derived from an EMBL/GenBank/DDBJ whole genome shotgun (WGS) entry which is preliminary data.</text>
</comment>
<evidence type="ECO:0000313" key="2">
    <source>
        <dbReference type="Proteomes" id="UP000004263"/>
    </source>
</evidence>
<accession>Q1N4Z3</accession>
<dbReference type="AlphaFoldDB" id="Q1N4Z3"/>
<dbReference type="Proteomes" id="UP000004263">
    <property type="component" value="Unassembled WGS sequence"/>
</dbReference>
<proteinExistence type="predicted"/>
<reference evidence="1 2" key="1">
    <citation type="submission" date="2006-03" db="EMBL/GenBank/DDBJ databases">
        <authorList>
            <person name="Pinhassi J."/>
            <person name="Pedros-Alio C."/>
            <person name="Ferriera S."/>
            <person name="Johnson J."/>
            <person name="Kravitz S."/>
            <person name="Halpern A."/>
            <person name="Remington K."/>
            <person name="Beeson K."/>
            <person name="Tran B."/>
            <person name="Rogers Y.-H."/>
            <person name="Friedman R."/>
            <person name="Venter J.C."/>
        </authorList>
    </citation>
    <scope>NUCLEOTIDE SEQUENCE [LARGE SCALE GENOMIC DNA]</scope>
    <source>
        <strain evidence="1 2">RED65</strain>
    </source>
</reference>
<protein>
    <submittedName>
        <fullName evidence="1">Uncharacterized protein</fullName>
    </submittedName>
</protein>
<dbReference type="EMBL" id="AAQH01000002">
    <property type="protein sequence ID" value="EAT13285.1"/>
    <property type="molecule type" value="Genomic_DNA"/>
</dbReference>
<sequence>MKAALTASPSESSFKTDVYTDDGIELNGLDGASLSPRGVTLHCTPKQIDTFNYGVDREQQTKYRSVMLNLNLNFGSESVQLETKADVHSICRRSQTCYEVNLVFKDMMQDGYKHIARYVVESSSNH</sequence>
<keyword evidence="2" id="KW-1185">Reference proteome</keyword>
<dbReference type="RefSeq" id="WP_007017669.1">
    <property type="nucleotide sequence ID" value="NZ_CH724114.1"/>
</dbReference>
<evidence type="ECO:0000313" key="1">
    <source>
        <dbReference type="EMBL" id="EAT13285.1"/>
    </source>
</evidence>
<name>Q1N4Z3_9GAMM</name>
<dbReference type="HOGENOM" id="CLU_1977245_0_0_6"/>
<organism evidence="1 2">
    <name type="scientific">Bermanella marisrubri</name>
    <dbReference type="NCBI Taxonomy" id="207949"/>
    <lineage>
        <taxon>Bacteria</taxon>
        <taxon>Pseudomonadati</taxon>
        <taxon>Pseudomonadota</taxon>
        <taxon>Gammaproteobacteria</taxon>
        <taxon>Oceanospirillales</taxon>
        <taxon>Oceanospirillaceae</taxon>
        <taxon>Bermanella</taxon>
    </lineage>
</organism>
<gene>
    <name evidence="1" type="ORF">RED65_00955</name>
</gene>